<dbReference type="FunFam" id="3.80.10.10:FF:000041">
    <property type="entry name" value="LRR receptor-like serine/threonine-protein kinase ERECTA"/>
    <property type="match status" value="1"/>
</dbReference>
<dbReference type="FunFam" id="3.80.10.10:FF:000111">
    <property type="entry name" value="LRR receptor-like serine/threonine-protein kinase ERECTA"/>
    <property type="match status" value="1"/>
</dbReference>
<evidence type="ECO:0000256" key="9">
    <source>
        <dbReference type="ARBA" id="ARBA00023136"/>
    </source>
</evidence>
<keyword evidence="12" id="KW-1185">Reference proteome</keyword>
<dbReference type="InterPro" id="IPR001611">
    <property type="entry name" value="Leu-rich_rpt"/>
</dbReference>
<keyword evidence="3" id="KW-1003">Cell membrane</keyword>
<dbReference type="InterPro" id="IPR051502">
    <property type="entry name" value="RLP_Defense_Trigger"/>
</dbReference>
<keyword evidence="4" id="KW-0433">Leucine-rich repeat</keyword>
<dbReference type="RefSeq" id="XP_018808397.2">
    <property type="nucleotide sequence ID" value="XM_018952852.2"/>
</dbReference>
<dbReference type="InterPro" id="IPR013210">
    <property type="entry name" value="LRR_N_plant-typ"/>
</dbReference>
<gene>
    <name evidence="13" type="primary">LOC108981623</name>
</gene>
<evidence type="ECO:0000256" key="1">
    <source>
        <dbReference type="ARBA" id="ARBA00004251"/>
    </source>
</evidence>
<evidence type="ECO:0000256" key="7">
    <source>
        <dbReference type="ARBA" id="ARBA00022737"/>
    </source>
</evidence>
<dbReference type="PANTHER" id="PTHR48062">
    <property type="entry name" value="RECEPTOR-LIKE PROTEIN 14"/>
    <property type="match status" value="1"/>
</dbReference>
<dbReference type="Gene3D" id="3.80.10.10">
    <property type="entry name" value="Ribonuclease Inhibitor"/>
    <property type="match status" value="6"/>
</dbReference>
<evidence type="ECO:0000256" key="4">
    <source>
        <dbReference type="ARBA" id="ARBA00022614"/>
    </source>
</evidence>
<dbReference type="KEGG" id="jre:108981623"/>
<dbReference type="Pfam" id="PF13855">
    <property type="entry name" value="LRR_8"/>
    <property type="match status" value="3"/>
</dbReference>
<evidence type="ECO:0000256" key="10">
    <source>
        <dbReference type="ARBA" id="ARBA00023170"/>
    </source>
</evidence>
<dbReference type="GO" id="GO:0005886">
    <property type="term" value="C:plasma membrane"/>
    <property type="evidence" value="ECO:0007669"/>
    <property type="project" value="UniProtKB-SubCell"/>
</dbReference>
<dbReference type="PROSITE" id="PS51450">
    <property type="entry name" value="LRR"/>
    <property type="match status" value="2"/>
</dbReference>
<evidence type="ECO:0000256" key="6">
    <source>
        <dbReference type="ARBA" id="ARBA00022729"/>
    </source>
</evidence>
<keyword evidence="9" id="KW-0472">Membrane</keyword>
<dbReference type="AlphaFoldDB" id="A0A2I4DMP0"/>
<dbReference type="InterPro" id="IPR003591">
    <property type="entry name" value="Leu-rich_rpt_typical-subtyp"/>
</dbReference>
<comment type="subcellular location">
    <subcellularLocation>
        <location evidence="1">Cell membrane</location>
        <topology evidence="1">Single-pass type I membrane protein</topology>
    </subcellularLocation>
</comment>
<dbReference type="Proteomes" id="UP000235220">
    <property type="component" value="Chromosome 6"/>
</dbReference>
<dbReference type="Pfam" id="PF00560">
    <property type="entry name" value="LRR_1"/>
    <property type="match status" value="8"/>
</dbReference>
<dbReference type="OrthoDB" id="4691307at2759"/>
<dbReference type="PANTHER" id="PTHR48062:SF21">
    <property type="entry name" value="RECEPTOR-LIKE PROTEIN 12"/>
    <property type="match status" value="1"/>
</dbReference>
<comment type="similarity">
    <text evidence="2">Belongs to the RLP family.</text>
</comment>
<keyword evidence="5" id="KW-0812">Transmembrane</keyword>
<name>A0A2I4DMP0_JUGRE</name>
<evidence type="ECO:0000256" key="8">
    <source>
        <dbReference type="ARBA" id="ARBA00022989"/>
    </source>
</evidence>
<reference evidence="13" key="1">
    <citation type="submission" date="2025-08" db="UniProtKB">
        <authorList>
            <consortium name="RefSeq"/>
        </authorList>
    </citation>
    <scope>IDENTIFICATION</scope>
    <source>
        <tissue evidence="13">Leaves</tissue>
    </source>
</reference>
<dbReference type="FunCoup" id="A0A2I4DMP0">
    <property type="interactions" value="2526"/>
</dbReference>
<dbReference type="SMART" id="SM00365">
    <property type="entry name" value="LRR_SD22"/>
    <property type="match status" value="7"/>
</dbReference>
<dbReference type="SMART" id="SM00369">
    <property type="entry name" value="LRR_TYP"/>
    <property type="match status" value="12"/>
</dbReference>
<organism evidence="12 13">
    <name type="scientific">Juglans regia</name>
    <name type="common">English walnut</name>
    <dbReference type="NCBI Taxonomy" id="51240"/>
    <lineage>
        <taxon>Eukaryota</taxon>
        <taxon>Viridiplantae</taxon>
        <taxon>Streptophyta</taxon>
        <taxon>Embryophyta</taxon>
        <taxon>Tracheophyta</taxon>
        <taxon>Spermatophyta</taxon>
        <taxon>Magnoliopsida</taxon>
        <taxon>eudicotyledons</taxon>
        <taxon>Gunneridae</taxon>
        <taxon>Pentapetalae</taxon>
        <taxon>rosids</taxon>
        <taxon>fabids</taxon>
        <taxon>Fagales</taxon>
        <taxon>Juglandaceae</taxon>
        <taxon>Juglans</taxon>
    </lineage>
</organism>
<proteinExistence type="inferred from homology"/>
<evidence type="ECO:0000256" key="2">
    <source>
        <dbReference type="ARBA" id="ARBA00009592"/>
    </source>
</evidence>
<sequence length="964" mass="108482">MEFGIFGWWLMLAALFQLSAIHACLREEREALLRLKDSVNSPYDLFTSWNSSQEGRDCCDWKRVVCDNTTGLVIELHLDHLITVITLNASLFIPFQELNYLDLSYNAISGWAPNEGVQRLSGLSKIEVLYLDVNSINESFLSSLGQFLSLKKLFFRANHLDLPINIPISELGRLKNLQELYLDNSYIDKSFLSKVGVMTSLNVLKISNCRLNGSLPIVQGLCELMNLRELDLSHNNFEGILPSCLANMTQLRIFDISSNRFNGSIDLSPLPCLKSLEYLDLSHNYFNPIKFSSFLNLSKLEVIFSDGNTLVDETLSQRWIPSFQLKAFSCSSCFSTKSSRIITRFLHYQFDLQELHLPHNNLVGQFPTWLLENNTRLEVLNLRNNSFTGTLQLPSHHMPNLSLLDISFNHIQGPIPTNFGLIFPNLEVLNISKNDFEGVIPFSFGNLASLTFLDMSSNNFSGTIPENLTMGCSSLFYLRLSKNHLSGQLFPANSNLTALKSLYLDNNHFSGEISHSLSNLTNLEVINFSNNNLLGMLPRWMGNLMSLVDIAITKNQLEGPIPVELCNLQYLSFLDLSHNNLSGFIPSCSNWSLIKHVHLNKNRLTGSITSAFKGCSFLVTLNLRDNYLTGNIPNWIGNLSSLSILLLKANYFQGKIPFQICLLEQLSLLDLSDNSFSGQIPHCLSNIPFEPTYTKSKVLGLGIISFSSFNMSSILQSAMIMNKHSMYVFNDPYYILPSVEVLQEVEFSTKNRILSYKGDILNYMSGIDLSCNKLEGEIPPELGDLSSIHALNLSFNNLTGSIPTSFSKLNQIESLDLSNNNLDGIIPPQLIELNSLAVFNVAHNNFWGTTPERKAQFGTFDESSYEGNPLLCGLPLHKACTKIQPPSNIPTDDKGDEACGFMDLEVFYVSFAVSYMTMLLGIVAILYINPHWRRAWFNFVELCISTCYYIVGINTRKLSSFRIV</sequence>
<keyword evidence="6" id="KW-0732">Signal</keyword>
<keyword evidence="10" id="KW-0675">Receptor</keyword>
<dbReference type="InterPro" id="IPR032675">
    <property type="entry name" value="LRR_dom_sf"/>
</dbReference>
<keyword evidence="8" id="KW-1133">Transmembrane helix</keyword>
<evidence type="ECO:0000256" key="5">
    <source>
        <dbReference type="ARBA" id="ARBA00022692"/>
    </source>
</evidence>
<keyword evidence="11" id="KW-0325">Glycoprotein</keyword>
<keyword evidence="7" id="KW-0677">Repeat</keyword>
<dbReference type="Gramene" id="Jr06_12510_p1">
    <property type="protein sequence ID" value="cds.Jr06_12510_p1"/>
    <property type="gene ID" value="Jr06_12510"/>
</dbReference>
<evidence type="ECO:0000313" key="13">
    <source>
        <dbReference type="RefSeq" id="XP_018808397.2"/>
    </source>
</evidence>
<evidence type="ECO:0000256" key="3">
    <source>
        <dbReference type="ARBA" id="ARBA00022475"/>
    </source>
</evidence>
<dbReference type="PRINTS" id="PR00019">
    <property type="entry name" value="LEURICHRPT"/>
</dbReference>
<accession>A0A2I4DMP0</accession>
<dbReference type="STRING" id="51240.A0A2I4DMP0"/>
<dbReference type="GeneID" id="108981623"/>
<protein>
    <submittedName>
        <fullName evidence="13">Receptor-like protein 15</fullName>
    </submittedName>
</protein>
<dbReference type="Pfam" id="PF08263">
    <property type="entry name" value="LRRNT_2"/>
    <property type="match status" value="1"/>
</dbReference>
<dbReference type="SUPFAM" id="SSF52058">
    <property type="entry name" value="L domain-like"/>
    <property type="match status" value="2"/>
</dbReference>
<dbReference type="FunFam" id="3.80.10.10:FF:000095">
    <property type="entry name" value="LRR receptor-like serine/threonine-protein kinase GSO1"/>
    <property type="match status" value="1"/>
</dbReference>
<evidence type="ECO:0000313" key="12">
    <source>
        <dbReference type="Proteomes" id="UP000235220"/>
    </source>
</evidence>
<evidence type="ECO:0000256" key="11">
    <source>
        <dbReference type="ARBA" id="ARBA00023180"/>
    </source>
</evidence>